<feature type="compositionally biased region" description="Basic and acidic residues" evidence="2">
    <location>
        <begin position="61"/>
        <end position="84"/>
    </location>
</feature>
<organism evidence="4 5">
    <name type="scientific">Aulographum hederae CBS 113979</name>
    <dbReference type="NCBI Taxonomy" id="1176131"/>
    <lineage>
        <taxon>Eukaryota</taxon>
        <taxon>Fungi</taxon>
        <taxon>Dikarya</taxon>
        <taxon>Ascomycota</taxon>
        <taxon>Pezizomycotina</taxon>
        <taxon>Dothideomycetes</taxon>
        <taxon>Pleosporomycetidae</taxon>
        <taxon>Aulographales</taxon>
        <taxon>Aulographaceae</taxon>
    </lineage>
</organism>
<feature type="region of interest" description="Disordered" evidence="2">
    <location>
        <begin position="218"/>
        <end position="274"/>
    </location>
</feature>
<dbReference type="OrthoDB" id="5428898at2759"/>
<protein>
    <recommendedName>
        <fullName evidence="3">CCHC-type domain-containing protein</fullName>
    </recommendedName>
</protein>
<dbReference type="Proteomes" id="UP000800041">
    <property type="component" value="Unassembled WGS sequence"/>
</dbReference>
<feature type="compositionally biased region" description="Gly residues" evidence="2">
    <location>
        <begin position="457"/>
        <end position="478"/>
    </location>
</feature>
<evidence type="ECO:0000313" key="5">
    <source>
        <dbReference type="Proteomes" id="UP000800041"/>
    </source>
</evidence>
<feature type="coiled-coil region" evidence="1">
    <location>
        <begin position="143"/>
        <end position="170"/>
    </location>
</feature>
<feature type="region of interest" description="Disordered" evidence="2">
    <location>
        <begin position="447"/>
        <end position="495"/>
    </location>
</feature>
<feature type="compositionally biased region" description="Low complexity" evidence="2">
    <location>
        <begin position="479"/>
        <end position="491"/>
    </location>
</feature>
<evidence type="ECO:0000256" key="1">
    <source>
        <dbReference type="SAM" id="Coils"/>
    </source>
</evidence>
<feature type="compositionally biased region" description="Polar residues" evidence="2">
    <location>
        <begin position="12"/>
        <end position="26"/>
    </location>
</feature>
<evidence type="ECO:0000259" key="3">
    <source>
        <dbReference type="Pfam" id="PF00098"/>
    </source>
</evidence>
<proteinExistence type="predicted"/>
<name>A0A6G1GIK6_9PEZI</name>
<dbReference type="EMBL" id="ML977228">
    <property type="protein sequence ID" value="KAF1980692.1"/>
    <property type="molecule type" value="Genomic_DNA"/>
</dbReference>
<keyword evidence="5" id="KW-1185">Reference proteome</keyword>
<dbReference type="Pfam" id="PF00098">
    <property type="entry name" value="zf-CCHC"/>
    <property type="match status" value="1"/>
</dbReference>
<sequence length="554" mass="62811">MVHEREEAASAQPANIATQTTIQNSFGDVDSSDSEGGRDNVEMSENKKVASRRARFGLLDRSTDDLARNESKSPRKKDNDKRRRFTFNREEKEVVLLQHTEEAGEETTIRQAHFANAAEFRAAIDRGDIDGVFEALIVCIRELELSDSQNEKLHEQVRGLEIQVEEMDESLAYLNVTSQYNDEKNAKLSQEVAHLRKWKTTYRNEKKEALQKVKELETELAREKERVEEEDRDSSDDEAQLSRHRRPRERERRTTTPLSLVSRPEKSNNKWPDIKEFFGDSEKQRNEYPQWRSSVHSKFRNSWDMFSTDQAKIDYVRDKCKSTAFNVIETRADLEGPNPYESFAEMLKDLDDMFAEHDPMGKADALLHSTDFSMKKGERFEAFLARFTKVAAVLQLTELGKISNCKRLLSGRLKNKINDGTYYSSYTELVRRCKQCDVDLNILWGNEEKDKNTPANGGSGGAAGAGRGRGGRGTGGSPRSGSARPSTTSRAPHVTTRLKTVGACYKCGEKGHMSFQRDAPCKGTQYLTDEAILVKLHATDVAELPAHPPQAENE</sequence>
<gene>
    <name evidence="4" type="ORF">K402DRAFT_426021</name>
</gene>
<evidence type="ECO:0000313" key="4">
    <source>
        <dbReference type="EMBL" id="KAF1980692.1"/>
    </source>
</evidence>
<feature type="region of interest" description="Disordered" evidence="2">
    <location>
        <begin position="1"/>
        <end position="84"/>
    </location>
</feature>
<dbReference type="InterPro" id="IPR001878">
    <property type="entry name" value="Znf_CCHC"/>
</dbReference>
<dbReference type="AlphaFoldDB" id="A0A6G1GIK6"/>
<feature type="compositionally biased region" description="Acidic residues" evidence="2">
    <location>
        <begin position="230"/>
        <end position="239"/>
    </location>
</feature>
<feature type="compositionally biased region" description="Basic and acidic residues" evidence="2">
    <location>
        <begin position="35"/>
        <end position="48"/>
    </location>
</feature>
<accession>A0A6G1GIK6</accession>
<dbReference type="GO" id="GO:0008270">
    <property type="term" value="F:zinc ion binding"/>
    <property type="evidence" value="ECO:0007669"/>
    <property type="project" value="InterPro"/>
</dbReference>
<feature type="domain" description="CCHC-type" evidence="3">
    <location>
        <begin position="503"/>
        <end position="515"/>
    </location>
</feature>
<reference evidence="4" key="1">
    <citation type="journal article" date="2020" name="Stud. Mycol.">
        <title>101 Dothideomycetes genomes: a test case for predicting lifestyles and emergence of pathogens.</title>
        <authorList>
            <person name="Haridas S."/>
            <person name="Albert R."/>
            <person name="Binder M."/>
            <person name="Bloem J."/>
            <person name="Labutti K."/>
            <person name="Salamov A."/>
            <person name="Andreopoulos B."/>
            <person name="Baker S."/>
            <person name="Barry K."/>
            <person name="Bills G."/>
            <person name="Bluhm B."/>
            <person name="Cannon C."/>
            <person name="Castanera R."/>
            <person name="Culley D."/>
            <person name="Daum C."/>
            <person name="Ezra D."/>
            <person name="Gonzalez J."/>
            <person name="Henrissat B."/>
            <person name="Kuo A."/>
            <person name="Liang C."/>
            <person name="Lipzen A."/>
            <person name="Lutzoni F."/>
            <person name="Magnuson J."/>
            <person name="Mondo S."/>
            <person name="Nolan M."/>
            <person name="Ohm R."/>
            <person name="Pangilinan J."/>
            <person name="Park H.-J."/>
            <person name="Ramirez L."/>
            <person name="Alfaro M."/>
            <person name="Sun H."/>
            <person name="Tritt A."/>
            <person name="Yoshinaga Y."/>
            <person name="Zwiers L.-H."/>
            <person name="Turgeon B."/>
            <person name="Goodwin S."/>
            <person name="Spatafora J."/>
            <person name="Crous P."/>
            <person name="Grigoriev I."/>
        </authorList>
    </citation>
    <scope>NUCLEOTIDE SEQUENCE</scope>
    <source>
        <strain evidence="4">CBS 113979</strain>
    </source>
</reference>
<keyword evidence="1" id="KW-0175">Coiled coil</keyword>
<feature type="compositionally biased region" description="Basic and acidic residues" evidence="2">
    <location>
        <begin position="263"/>
        <end position="274"/>
    </location>
</feature>
<feature type="compositionally biased region" description="Basic and acidic residues" evidence="2">
    <location>
        <begin position="218"/>
        <end position="229"/>
    </location>
</feature>
<dbReference type="GO" id="GO:0003676">
    <property type="term" value="F:nucleic acid binding"/>
    <property type="evidence" value="ECO:0007669"/>
    <property type="project" value="InterPro"/>
</dbReference>
<evidence type="ECO:0000256" key="2">
    <source>
        <dbReference type="SAM" id="MobiDB-lite"/>
    </source>
</evidence>